<comment type="caution">
    <text evidence="1">The sequence shown here is derived from an EMBL/GenBank/DDBJ whole genome shotgun (WGS) entry which is preliminary data.</text>
</comment>
<evidence type="ECO:0000313" key="1">
    <source>
        <dbReference type="EMBL" id="KAH0775897.1"/>
    </source>
</evidence>
<protein>
    <recommendedName>
        <fullName evidence="3">Replication protein A OB domain-containing protein</fullName>
    </recommendedName>
</protein>
<reference evidence="1 2" key="1">
    <citation type="journal article" date="2021" name="bioRxiv">
        <title>Chromosome-scale and haplotype-resolved genome assembly of a tetraploid potato cultivar.</title>
        <authorList>
            <person name="Sun H."/>
            <person name="Jiao W.-B."/>
            <person name="Krause K."/>
            <person name="Campoy J.A."/>
            <person name="Goel M."/>
            <person name="Folz-Donahue K."/>
            <person name="Kukat C."/>
            <person name="Huettel B."/>
            <person name="Schneeberger K."/>
        </authorList>
    </citation>
    <scope>NUCLEOTIDE SEQUENCE [LARGE SCALE GENOMIC DNA]</scope>
    <source>
        <strain evidence="1">SolTubOtavaFocal</strain>
        <tissue evidence="1">Leaves</tissue>
    </source>
</reference>
<keyword evidence="2" id="KW-1185">Reference proteome</keyword>
<proteinExistence type="predicted"/>
<dbReference type="PANTHER" id="PTHR47165">
    <property type="entry name" value="OS03G0429900 PROTEIN"/>
    <property type="match status" value="1"/>
</dbReference>
<evidence type="ECO:0000313" key="2">
    <source>
        <dbReference type="Proteomes" id="UP000826656"/>
    </source>
</evidence>
<name>A0ABQ7W570_SOLTU</name>
<organism evidence="1 2">
    <name type="scientific">Solanum tuberosum</name>
    <name type="common">Potato</name>
    <dbReference type="NCBI Taxonomy" id="4113"/>
    <lineage>
        <taxon>Eukaryota</taxon>
        <taxon>Viridiplantae</taxon>
        <taxon>Streptophyta</taxon>
        <taxon>Embryophyta</taxon>
        <taxon>Tracheophyta</taxon>
        <taxon>Spermatophyta</taxon>
        <taxon>Magnoliopsida</taxon>
        <taxon>eudicotyledons</taxon>
        <taxon>Gunneridae</taxon>
        <taxon>Pentapetalae</taxon>
        <taxon>asterids</taxon>
        <taxon>lamiids</taxon>
        <taxon>Solanales</taxon>
        <taxon>Solanaceae</taxon>
        <taxon>Solanoideae</taxon>
        <taxon>Solaneae</taxon>
        <taxon>Solanum</taxon>
    </lineage>
</organism>
<dbReference type="PANTHER" id="PTHR47165:SF4">
    <property type="entry name" value="OS03G0429900 PROTEIN"/>
    <property type="match status" value="1"/>
</dbReference>
<sequence>MLTLLHSSPQDSLKPNKSYYITKGRLNRINPNYSSVHKEAELTFKDSTIIKETEHEVPTDKFSDGFSLLEHADKLPNGVILDLICVLVSVNPIIENENSKRREIIVTNEFMEHTVVTLWGNFAENDGAFLEKLQDDKPILALCDVRVSIYKGRFGISTIPVSSFLINPMFQKANDLQAWREIIKADNKDITITPTKCHKKVKFIEETAACTNCNSENVEYEMRYCLRLEVCAGERRARVILFETDKYLLGCSIQEYIESTSVNREECYYYRKLVLSKDKQFNFLVRIEMNDSNHRRSIIAEEIHPAEEQAPIIVNDEVKSVRMYKKRAKKMTDGVAQAQVKLKKPRTVKK</sequence>
<dbReference type="Proteomes" id="UP000826656">
    <property type="component" value="Unassembled WGS sequence"/>
</dbReference>
<evidence type="ECO:0008006" key="3">
    <source>
        <dbReference type="Google" id="ProtNLM"/>
    </source>
</evidence>
<dbReference type="EMBL" id="JAIVGD010000003">
    <property type="protein sequence ID" value="KAH0775897.1"/>
    <property type="molecule type" value="Genomic_DNA"/>
</dbReference>
<accession>A0ABQ7W570</accession>
<gene>
    <name evidence="1" type="ORF">KY290_007308</name>
</gene>
<dbReference type="InterPro" id="IPR012340">
    <property type="entry name" value="NA-bd_OB-fold"/>
</dbReference>
<dbReference type="SUPFAM" id="SSF50249">
    <property type="entry name" value="Nucleic acid-binding proteins"/>
    <property type="match status" value="2"/>
</dbReference>
<dbReference type="Gene3D" id="2.40.50.140">
    <property type="entry name" value="Nucleic acid-binding proteins"/>
    <property type="match status" value="3"/>
</dbReference>